<evidence type="ECO:0000313" key="3">
    <source>
        <dbReference type="EMBL" id="KAL1306439.1"/>
    </source>
</evidence>
<dbReference type="Proteomes" id="UP001562354">
    <property type="component" value="Unassembled WGS sequence"/>
</dbReference>
<keyword evidence="2" id="KW-1133">Transmembrane helix</keyword>
<dbReference type="RefSeq" id="XP_069202711.1">
    <property type="nucleotide sequence ID" value="XM_069344884.1"/>
</dbReference>
<keyword evidence="4" id="KW-1185">Reference proteome</keyword>
<comment type="caution">
    <text evidence="3">The sequence shown here is derived from an EMBL/GenBank/DDBJ whole genome shotgun (WGS) entry which is preliminary data.</text>
</comment>
<evidence type="ECO:0000256" key="1">
    <source>
        <dbReference type="SAM" id="MobiDB-lite"/>
    </source>
</evidence>
<feature type="transmembrane region" description="Helical" evidence="2">
    <location>
        <begin position="107"/>
        <end position="128"/>
    </location>
</feature>
<reference evidence="3 4" key="1">
    <citation type="submission" date="2024-07" db="EMBL/GenBank/DDBJ databases">
        <title>Draft sequence of the Neodothiora populina.</title>
        <authorList>
            <person name="Drown D.D."/>
            <person name="Schuette U.S."/>
            <person name="Buechlein A.B."/>
            <person name="Rusch D.R."/>
            <person name="Winton L.W."/>
            <person name="Adams G.A."/>
        </authorList>
    </citation>
    <scope>NUCLEOTIDE SEQUENCE [LARGE SCALE GENOMIC DNA]</scope>
    <source>
        <strain evidence="3 4">CPC 39397</strain>
    </source>
</reference>
<name>A0ABR3PKB6_9PEZI</name>
<keyword evidence="2" id="KW-0472">Membrane</keyword>
<sequence>MTYRFKQRKSKELENGGGEELAVPAAEEGLDSMQLPRNTSEAADSPKRMHSSRYLSRDKSLPQSQELQPKKLYDVGMPGLGSGLDTRSASSTVGNLLDGYYDLLRKAIAVVVIGRTSLLTVLFVWLVVKSKRRRRLAGASRRV</sequence>
<protein>
    <submittedName>
        <fullName evidence="3">Uncharacterized protein</fullName>
    </submittedName>
</protein>
<keyword evidence="2" id="KW-0812">Transmembrane</keyword>
<proteinExistence type="predicted"/>
<organism evidence="3 4">
    <name type="scientific">Neodothiora populina</name>
    <dbReference type="NCBI Taxonomy" id="2781224"/>
    <lineage>
        <taxon>Eukaryota</taxon>
        <taxon>Fungi</taxon>
        <taxon>Dikarya</taxon>
        <taxon>Ascomycota</taxon>
        <taxon>Pezizomycotina</taxon>
        <taxon>Dothideomycetes</taxon>
        <taxon>Dothideomycetidae</taxon>
        <taxon>Dothideales</taxon>
        <taxon>Dothioraceae</taxon>
        <taxon>Neodothiora</taxon>
    </lineage>
</organism>
<dbReference type="EMBL" id="JBFMKM010000004">
    <property type="protein sequence ID" value="KAL1306439.1"/>
    <property type="molecule type" value="Genomic_DNA"/>
</dbReference>
<feature type="region of interest" description="Disordered" evidence="1">
    <location>
        <begin position="1"/>
        <end position="68"/>
    </location>
</feature>
<dbReference type="GeneID" id="95978837"/>
<evidence type="ECO:0000313" key="4">
    <source>
        <dbReference type="Proteomes" id="UP001562354"/>
    </source>
</evidence>
<accession>A0ABR3PKB6</accession>
<gene>
    <name evidence="3" type="ORF">AAFC00_005138</name>
</gene>
<evidence type="ECO:0000256" key="2">
    <source>
        <dbReference type="SAM" id="Phobius"/>
    </source>
</evidence>